<reference evidence="1 2" key="1">
    <citation type="submission" date="2015-03" db="EMBL/GenBank/DDBJ databases">
        <authorList>
            <person name="Murphy D."/>
        </authorList>
    </citation>
    <scope>NUCLEOTIDE SEQUENCE [LARGE SCALE GENOMIC DNA]</scope>
    <source>
        <strain evidence="1 2">D16</strain>
    </source>
</reference>
<dbReference type="Proteomes" id="UP000182227">
    <property type="component" value="Unassembled WGS sequence"/>
</dbReference>
<sequence length="183" mass="20329">MPDAARVHTAKVVGRGANIVTPLQGLDALNRMVDAARECIAVHQVESTKRAKLQTYETTEVARIKAAESVLKDYFAQVFAERRSNFEELFSRLDNALEANDGETVSLMVRGIVDIAKTSPLADLGDLARFVRRLMIRIRCGSCEQPRPDGERDRNLPDILRASHPRAGGRRSSCATWLSLTPR</sequence>
<proteinExistence type="predicted"/>
<gene>
    <name evidence="1" type="ORF">BN970_01542</name>
</gene>
<accession>A0A0U1D4D7</accession>
<dbReference type="EMBL" id="CTEF01000001">
    <property type="protein sequence ID" value="CQD07998.1"/>
    <property type="molecule type" value="Genomic_DNA"/>
</dbReference>
<organism evidence="1 2">
    <name type="scientific">Mycolicibacterium conceptionense</name>
    <dbReference type="NCBI Taxonomy" id="451644"/>
    <lineage>
        <taxon>Bacteria</taxon>
        <taxon>Bacillati</taxon>
        <taxon>Actinomycetota</taxon>
        <taxon>Actinomycetes</taxon>
        <taxon>Mycobacteriales</taxon>
        <taxon>Mycobacteriaceae</taxon>
        <taxon>Mycolicibacterium</taxon>
    </lineage>
</organism>
<name>A0A0U1D4D7_9MYCO</name>
<evidence type="ECO:0000313" key="2">
    <source>
        <dbReference type="Proteomes" id="UP000182227"/>
    </source>
</evidence>
<evidence type="ECO:0000313" key="1">
    <source>
        <dbReference type="EMBL" id="CQD07998.1"/>
    </source>
</evidence>
<dbReference type="AlphaFoldDB" id="A0A0U1D4D7"/>
<protein>
    <submittedName>
        <fullName evidence="1">Uncharacterized protein</fullName>
    </submittedName>
</protein>